<dbReference type="EMBL" id="CM055112">
    <property type="protein sequence ID" value="KAJ7518303.1"/>
    <property type="molecule type" value="Genomic_DNA"/>
</dbReference>
<evidence type="ECO:0000313" key="1">
    <source>
        <dbReference type="EMBL" id="KAJ7518303.1"/>
    </source>
</evidence>
<dbReference type="Proteomes" id="UP001162992">
    <property type="component" value="Chromosome 21"/>
</dbReference>
<evidence type="ECO:0000313" key="2">
    <source>
        <dbReference type="Proteomes" id="UP001162992"/>
    </source>
</evidence>
<sequence length="239" mass="26638">MSLAFWIPSMDNSSMMSLRRILVLEAPPSSLGHCFVEGMSEITFRGELGVSRLSSLLSFRDDFSYSSLHFHESKVSLLLSIAVHIQKSDLRWFKSADCRLIDMLQPSSTVRTEKNQELELSAVLPASCETVAVLPAADSLAYACLRPVSACLWPTKLPVALYQPTYGSVPPAYLRPERPATWICNMFQPVCGQKQLECDLLPAKMRPTRKEKQALSLSAASQPSSLFLCLCYYFCSCHS</sequence>
<accession>A0ACC2AL65</accession>
<comment type="caution">
    <text evidence="1">The sequence shown here is derived from an EMBL/GenBank/DDBJ whole genome shotgun (WGS) entry which is preliminary data.</text>
</comment>
<protein>
    <submittedName>
        <fullName evidence="1">Uncharacterized protein</fullName>
    </submittedName>
</protein>
<keyword evidence="2" id="KW-1185">Reference proteome</keyword>
<proteinExistence type="predicted"/>
<organism evidence="1 2">
    <name type="scientific">Diphasiastrum complanatum</name>
    <name type="common">Issler's clubmoss</name>
    <name type="synonym">Lycopodium complanatum</name>
    <dbReference type="NCBI Taxonomy" id="34168"/>
    <lineage>
        <taxon>Eukaryota</taxon>
        <taxon>Viridiplantae</taxon>
        <taxon>Streptophyta</taxon>
        <taxon>Embryophyta</taxon>
        <taxon>Tracheophyta</taxon>
        <taxon>Lycopodiopsida</taxon>
        <taxon>Lycopodiales</taxon>
        <taxon>Lycopodiaceae</taxon>
        <taxon>Lycopodioideae</taxon>
        <taxon>Diphasiastrum</taxon>
    </lineage>
</organism>
<name>A0ACC2AL65_DIPCM</name>
<gene>
    <name evidence="1" type="ORF">O6H91_21G063000</name>
</gene>
<reference evidence="2" key="1">
    <citation type="journal article" date="2024" name="Proc. Natl. Acad. Sci. U.S.A.">
        <title>Extraordinary preservation of gene collinearity over three hundred million years revealed in homosporous lycophytes.</title>
        <authorList>
            <person name="Li C."/>
            <person name="Wickell D."/>
            <person name="Kuo L.Y."/>
            <person name="Chen X."/>
            <person name="Nie B."/>
            <person name="Liao X."/>
            <person name="Peng D."/>
            <person name="Ji J."/>
            <person name="Jenkins J."/>
            <person name="Williams M."/>
            <person name="Shu S."/>
            <person name="Plott C."/>
            <person name="Barry K."/>
            <person name="Rajasekar S."/>
            <person name="Grimwood J."/>
            <person name="Han X."/>
            <person name="Sun S."/>
            <person name="Hou Z."/>
            <person name="He W."/>
            <person name="Dai G."/>
            <person name="Sun C."/>
            <person name="Schmutz J."/>
            <person name="Leebens-Mack J.H."/>
            <person name="Li F.W."/>
            <person name="Wang L."/>
        </authorList>
    </citation>
    <scope>NUCLEOTIDE SEQUENCE [LARGE SCALE GENOMIC DNA]</scope>
    <source>
        <strain evidence="2">cv. PW_Plant_1</strain>
    </source>
</reference>